<feature type="compositionally biased region" description="Pro residues" evidence="10">
    <location>
        <begin position="1539"/>
        <end position="1554"/>
    </location>
</feature>
<feature type="region of interest" description="Disordered" evidence="10">
    <location>
        <begin position="1484"/>
        <end position="1583"/>
    </location>
</feature>
<dbReference type="InterPro" id="IPR044574">
    <property type="entry name" value="ARIP4-like"/>
</dbReference>
<feature type="region of interest" description="Disordered" evidence="10">
    <location>
        <begin position="1611"/>
        <end position="1648"/>
    </location>
</feature>
<reference evidence="13 14" key="1">
    <citation type="journal article" date="2016" name="Sci. Rep.">
        <title>Insights into Adaptations to a Near-Obligate Nematode Endoparasitic Lifestyle from the Finished Genome of Drechmeria coniospora.</title>
        <authorList>
            <person name="Zhang L."/>
            <person name="Zhou Z."/>
            <person name="Guo Q."/>
            <person name="Fokkens L."/>
            <person name="Miskei M."/>
            <person name="Pocsi I."/>
            <person name="Zhang W."/>
            <person name="Chen M."/>
            <person name="Wang L."/>
            <person name="Sun Y."/>
            <person name="Donzelli B.G."/>
            <person name="Gibson D.M."/>
            <person name="Nelson D.R."/>
            <person name="Luo J.G."/>
            <person name="Rep M."/>
            <person name="Liu H."/>
            <person name="Yang S."/>
            <person name="Wang J."/>
            <person name="Krasnoff S.B."/>
            <person name="Xu Y."/>
            <person name="Molnar I."/>
            <person name="Lin M."/>
        </authorList>
    </citation>
    <scope>NUCLEOTIDE SEQUENCE [LARGE SCALE GENOMIC DNA]</scope>
    <source>
        <strain evidence="13 14">ARSEF 6962</strain>
    </source>
</reference>
<dbReference type="InParanoid" id="A0A151GSP1"/>
<proteinExistence type="inferred from homology"/>
<dbReference type="GO" id="GO:0005634">
    <property type="term" value="C:nucleus"/>
    <property type="evidence" value="ECO:0007669"/>
    <property type="project" value="UniProtKB-SubCell"/>
</dbReference>
<evidence type="ECO:0000256" key="6">
    <source>
        <dbReference type="ARBA" id="ARBA00022840"/>
    </source>
</evidence>
<feature type="domain" description="Helicase ATP-binding" evidence="11">
    <location>
        <begin position="873"/>
        <end position="1061"/>
    </location>
</feature>
<dbReference type="CDD" id="cd18007">
    <property type="entry name" value="DEXHc_ATRX-like"/>
    <property type="match status" value="1"/>
</dbReference>
<keyword evidence="14" id="KW-1185">Reference proteome</keyword>
<feature type="compositionally biased region" description="Polar residues" evidence="10">
    <location>
        <begin position="121"/>
        <end position="130"/>
    </location>
</feature>
<comment type="subcellular location">
    <subcellularLocation>
        <location evidence="1">Nucleus</location>
    </subcellularLocation>
</comment>
<evidence type="ECO:0000313" key="13">
    <source>
        <dbReference type="EMBL" id="KYK60081.1"/>
    </source>
</evidence>
<keyword evidence="5" id="KW-0347">Helicase</keyword>
<feature type="region of interest" description="Disordered" evidence="10">
    <location>
        <begin position="218"/>
        <end position="243"/>
    </location>
</feature>
<dbReference type="InterPro" id="IPR014001">
    <property type="entry name" value="Helicase_ATP-bd"/>
</dbReference>
<feature type="region of interest" description="Disordered" evidence="10">
    <location>
        <begin position="1763"/>
        <end position="1791"/>
    </location>
</feature>
<dbReference type="InterPro" id="IPR001650">
    <property type="entry name" value="Helicase_C-like"/>
</dbReference>
<dbReference type="EMBL" id="LAYC01000001">
    <property type="protein sequence ID" value="KYK60081.1"/>
    <property type="molecule type" value="Genomic_DNA"/>
</dbReference>
<dbReference type="Pfam" id="PF00271">
    <property type="entry name" value="Helicase_C"/>
    <property type="match status" value="1"/>
</dbReference>
<evidence type="ECO:0000256" key="3">
    <source>
        <dbReference type="ARBA" id="ARBA00022741"/>
    </source>
</evidence>
<evidence type="ECO:0000256" key="9">
    <source>
        <dbReference type="SAM" id="Coils"/>
    </source>
</evidence>
<sequence>MDGVRPDDPFLWGVEAVSKELCSLDRPCTHDPVALTKRIKEQEIDGHALLTFDLVCSSRELFESLAIKIGGQKASLGRAIVKLRSRSPAFRLWKQEFVKEQADELDEEEGPRLVEGLPATSLPTPASLESTGAAGQAPNNHRTLDLKRKLCAQLAASSGESAELSGQPSDVVDASTTMIEPSSVAPFARRQRENSPPKRLRVVPTLLAARPMNLLPLPVPTEADGVDADPARQDPSEQTDGYPWEHAASDAYLGQGVIALSAIRSAQETFTTQILEGEGEDFVTHFPVKLPAAWRMIAARVMKRLLMKNGRTEALLHAGFAPPSSSSALSEDDDRILDLLDLPDSPDEETLREMEAENAHAQLAAASRTVIERDRVEAILKDVIDEFRQYWDRQKLPKYLRKAYGIWTTARNKGTRIRQILQARERAMTYDARIRKLCAEMVAVAWTKESEIRHQARCLEQSLADKFYNLWLAEMLEMRLEPPKPTALPPHRRQKVERAPSPMGSEILTSSDEDELFVREEEGHQLAHAGEKGLAPEFATGHLPGPVIPAPSEESPCYVDLTCTDSPEMQDPHLAFVDLISPAKPGQAPPDDAISFSQITNATLPVPASADAEETLEGIEQIGAMSANHWAKLGDRTSLVLCILWKLGHARRSDVLDAARRTSSKALYDNVSAFVNRPAENMLELDGGGWETLAFDLTRVFLSYIKVKYCKEERVLALSSKDKARLRNGEGASWSRFHAFINQHAPLFPADSQIYRADAFDDEPIEMDETDAEVPGPDTPSKRRHAPKEIVQNQAAVDIRERENRRVEELEARRRKLRADLDTVGGMSRDKSRLIINEAKQEDQAFLYINDETAKRIKDHQIDGVRFLWNQIVLNDDVRQGCLLAHTMGLGKTMQVITFLVAIQEAAQSSDPSAREQIPNDLRESKTVILCPASLVDNWMDELLLWVPGDILGKIRKVSALMNPGERVEAIDAWSRDGGILVIGYNMLRKVVKISEGVAKSLLEHPNIVVADEAHYIKNPNTESNEICSRFKTKARVALTGSPLANNVEEYYSMIDWVAPNFLGPSKEFTQIYARPIHQGLWGDSTGAEKRRALKMLQVLKETVAPKVNRATIQCLRKDLPPKQEFVLCIQPTSLQTKLYERYLSELGIEYTGESATEAMPQSQIFSIVNDLMLLCNHPRCFRQKALGARQARQEGMPVSLTDRIITATLRETNAIKDMDSPCLSHKTELLTMILDEARTAREKVLVFTHSILTLDYLSNLFELQKRRVCRLDGTTKIGKRQDMIKSFNTGDQEIYLISTSAGGVGLNIHGASRVVIFDFKWNPVDEQQAIGRAYRIGQEKAVFVYRFVLAGTYEEDLQNKAVFKMQLASRVVDKKNPISWSKRHGSLLHSVVPVPARSLAEFAGKDRILDKLIDHDSDGATIRYIVSTDAFEEEDPTVNLTAEEQRETEDMVKLNRLRFADPDAYTHQWAMVCRHQMADFQPSHGQAPASVPRPGVGMAGLSLTQPTTAGQGWHGPSESPAPSSQPVQRRQEASSTPLLPPTEPFDSRPPPAAPSHDAMTSSEAPAAFHQPAASGPQSALSRYGGRPMVAWHAKVGVPQPTPGTNTYFGRESQPSPGLSTTVTPAGPAPSNAVSASGSGASMFSPPVRSEDRNDFVKILCRGPSLPGMAAGGRESTAESIATAIDRFRKEQAFGFLLDNQHWRLLKEFVGNERFALAIMSGHVTAVFLAAADRDELQRRLGILSSLSEGDFRGKLVAEAKAQDPHVCTEQGRSGDSVRHVRDADESARIY</sequence>
<dbReference type="Pfam" id="PF00176">
    <property type="entry name" value="SNF2-rel_dom"/>
    <property type="match status" value="1"/>
</dbReference>
<keyword evidence="7" id="KW-0238">DNA-binding</keyword>
<dbReference type="Proteomes" id="UP000076580">
    <property type="component" value="Chromosome 01"/>
</dbReference>
<dbReference type="SMART" id="SM00487">
    <property type="entry name" value="DEXDc"/>
    <property type="match status" value="1"/>
</dbReference>
<dbReference type="GO" id="GO:0016887">
    <property type="term" value="F:ATP hydrolysis activity"/>
    <property type="evidence" value="ECO:0007669"/>
    <property type="project" value="InterPro"/>
</dbReference>
<accession>A0A151GSP1</accession>
<dbReference type="InterPro" id="IPR049730">
    <property type="entry name" value="SNF2/RAD54-like_C"/>
</dbReference>
<keyword evidence="4" id="KW-0378">Hydrolase</keyword>
<dbReference type="GO" id="GO:0003677">
    <property type="term" value="F:DNA binding"/>
    <property type="evidence" value="ECO:0007669"/>
    <property type="project" value="UniProtKB-KW"/>
</dbReference>
<dbReference type="Gene3D" id="3.40.50.300">
    <property type="entry name" value="P-loop containing nucleotide triphosphate hydrolases"/>
    <property type="match status" value="1"/>
</dbReference>
<comment type="similarity">
    <text evidence="2">Belongs to the SNF2/RAD54 helicase family.</text>
</comment>
<protein>
    <submittedName>
        <fullName evidence="13">Chromatin-remodeling complex ATPase chain isw-1</fullName>
    </submittedName>
</protein>
<dbReference type="STRING" id="98403.A0A151GSP1"/>
<evidence type="ECO:0000259" key="12">
    <source>
        <dbReference type="PROSITE" id="PS51194"/>
    </source>
</evidence>
<dbReference type="PROSITE" id="PS51194">
    <property type="entry name" value="HELICASE_CTER"/>
    <property type="match status" value="1"/>
</dbReference>
<dbReference type="CDD" id="cd18793">
    <property type="entry name" value="SF2_C_SNF"/>
    <property type="match status" value="1"/>
</dbReference>
<keyword evidence="9" id="KW-0175">Coiled coil</keyword>
<evidence type="ECO:0000256" key="10">
    <source>
        <dbReference type="SAM" id="MobiDB-lite"/>
    </source>
</evidence>
<evidence type="ECO:0000256" key="7">
    <source>
        <dbReference type="ARBA" id="ARBA00023125"/>
    </source>
</evidence>
<dbReference type="InterPro" id="IPR000330">
    <property type="entry name" value="SNF2_N"/>
</dbReference>
<feature type="domain" description="Helicase C-terminal" evidence="12">
    <location>
        <begin position="1230"/>
        <end position="1379"/>
    </location>
</feature>
<gene>
    <name evidence="13" type="ORF">DCS_01215</name>
</gene>
<dbReference type="SUPFAM" id="SSF52540">
    <property type="entry name" value="P-loop containing nucleoside triphosphate hydrolases"/>
    <property type="match status" value="2"/>
</dbReference>
<dbReference type="Pfam" id="PF24580">
    <property type="entry name" value="DUF7607"/>
    <property type="match status" value="1"/>
</dbReference>
<feature type="coiled-coil region" evidence="9">
    <location>
        <begin position="793"/>
        <end position="820"/>
    </location>
</feature>
<dbReference type="GeneID" id="63713858"/>
<dbReference type="PROSITE" id="PS51192">
    <property type="entry name" value="HELICASE_ATP_BIND_1"/>
    <property type="match status" value="1"/>
</dbReference>
<dbReference type="InterPro" id="IPR027417">
    <property type="entry name" value="P-loop_NTPase"/>
</dbReference>
<comment type="caution">
    <text evidence="13">The sequence shown here is derived from an EMBL/GenBank/DDBJ whole genome shotgun (WGS) entry which is preliminary data.</text>
</comment>
<dbReference type="SMART" id="SM00490">
    <property type="entry name" value="HELICc"/>
    <property type="match status" value="1"/>
</dbReference>
<keyword evidence="3" id="KW-0547">Nucleotide-binding</keyword>
<dbReference type="RefSeq" id="XP_040659433.1">
    <property type="nucleotide sequence ID" value="XM_040798550.1"/>
</dbReference>
<dbReference type="Gene3D" id="3.40.50.10810">
    <property type="entry name" value="Tandem AAA-ATPase domain"/>
    <property type="match status" value="1"/>
</dbReference>
<feature type="compositionally biased region" description="Low complexity" evidence="10">
    <location>
        <begin position="1625"/>
        <end position="1647"/>
    </location>
</feature>
<organism evidence="13 14">
    <name type="scientific">Drechmeria coniospora</name>
    <name type="common">Nematophagous fungus</name>
    <name type="synonym">Meria coniospora</name>
    <dbReference type="NCBI Taxonomy" id="98403"/>
    <lineage>
        <taxon>Eukaryota</taxon>
        <taxon>Fungi</taxon>
        <taxon>Dikarya</taxon>
        <taxon>Ascomycota</taxon>
        <taxon>Pezizomycotina</taxon>
        <taxon>Sordariomycetes</taxon>
        <taxon>Hypocreomycetidae</taxon>
        <taxon>Hypocreales</taxon>
        <taxon>Ophiocordycipitaceae</taxon>
        <taxon>Drechmeria</taxon>
    </lineage>
</organism>
<evidence type="ECO:0000313" key="14">
    <source>
        <dbReference type="Proteomes" id="UP000076580"/>
    </source>
</evidence>
<feature type="compositionally biased region" description="Basic and acidic residues" evidence="10">
    <location>
        <begin position="1776"/>
        <end position="1791"/>
    </location>
</feature>
<keyword evidence="6" id="KW-0067">ATP-binding</keyword>
<name>A0A151GSP1_DRECN</name>
<dbReference type="GO" id="GO:0005524">
    <property type="term" value="F:ATP binding"/>
    <property type="evidence" value="ECO:0007669"/>
    <property type="project" value="UniProtKB-KW"/>
</dbReference>
<evidence type="ECO:0000256" key="2">
    <source>
        <dbReference type="ARBA" id="ARBA00007025"/>
    </source>
</evidence>
<evidence type="ECO:0000259" key="11">
    <source>
        <dbReference type="PROSITE" id="PS51192"/>
    </source>
</evidence>
<dbReference type="PANTHER" id="PTHR45797:SF1">
    <property type="entry name" value="HELICASE ARIP4"/>
    <property type="match status" value="1"/>
</dbReference>
<feature type="region of interest" description="Disordered" evidence="10">
    <location>
        <begin position="483"/>
        <end position="507"/>
    </location>
</feature>
<dbReference type="PANTHER" id="PTHR45797">
    <property type="entry name" value="RAD54-LIKE"/>
    <property type="match status" value="1"/>
</dbReference>
<keyword evidence="8" id="KW-0539">Nucleus</keyword>
<dbReference type="InterPro" id="IPR056026">
    <property type="entry name" value="DUF7607"/>
</dbReference>
<feature type="compositionally biased region" description="Polar residues" evidence="10">
    <location>
        <begin position="1611"/>
        <end position="1624"/>
    </location>
</feature>
<evidence type="ECO:0000256" key="8">
    <source>
        <dbReference type="ARBA" id="ARBA00023242"/>
    </source>
</evidence>
<evidence type="ECO:0000256" key="5">
    <source>
        <dbReference type="ARBA" id="ARBA00022806"/>
    </source>
</evidence>
<evidence type="ECO:0000256" key="4">
    <source>
        <dbReference type="ARBA" id="ARBA00022801"/>
    </source>
</evidence>
<feature type="compositionally biased region" description="Polar residues" evidence="10">
    <location>
        <begin position="1521"/>
        <end position="1538"/>
    </location>
</feature>
<feature type="region of interest" description="Disordered" evidence="10">
    <location>
        <begin position="118"/>
        <end position="140"/>
    </location>
</feature>
<evidence type="ECO:0000256" key="1">
    <source>
        <dbReference type="ARBA" id="ARBA00004123"/>
    </source>
</evidence>
<dbReference type="GO" id="GO:0004386">
    <property type="term" value="F:helicase activity"/>
    <property type="evidence" value="ECO:0007669"/>
    <property type="project" value="UniProtKB-KW"/>
</dbReference>
<dbReference type="InterPro" id="IPR038718">
    <property type="entry name" value="SNF2-like_sf"/>
</dbReference>
<feature type="region of interest" description="Disordered" evidence="10">
    <location>
        <begin position="768"/>
        <end position="787"/>
    </location>
</feature>